<comment type="caution">
    <text evidence="9">The sequence shown here is derived from an EMBL/GenBank/DDBJ whole genome shotgun (WGS) entry which is preliminary data.</text>
</comment>
<feature type="transmembrane region" description="Helical" evidence="7">
    <location>
        <begin position="47"/>
        <end position="74"/>
    </location>
</feature>
<evidence type="ECO:0000256" key="3">
    <source>
        <dbReference type="ARBA" id="ARBA00022692"/>
    </source>
</evidence>
<protein>
    <recommendedName>
        <fullName evidence="8">Peptidase S54 rhomboid domain-containing protein</fullName>
    </recommendedName>
</protein>
<feature type="transmembrane region" description="Helical" evidence="7">
    <location>
        <begin position="112"/>
        <end position="132"/>
    </location>
</feature>
<feature type="transmembrane region" description="Helical" evidence="7">
    <location>
        <begin position="165"/>
        <end position="183"/>
    </location>
</feature>
<comment type="similarity">
    <text evidence="2">Belongs to the peptidase S54 family.</text>
</comment>
<dbReference type="InterPro" id="IPR022764">
    <property type="entry name" value="Peptidase_S54_rhomboid_dom"/>
</dbReference>
<keyword evidence="4" id="KW-0378">Hydrolase</keyword>
<gene>
    <name evidence="9" type="ORF">GCM10011489_20220</name>
</gene>
<dbReference type="Gene3D" id="1.20.1540.10">
    <property type="entry name" value="Rhomboid-like"/>
    <property type="match status" value="1"/>
</dbReference>
<sequence length="218" mass="22944">MTVGLIAVNVVVYVICVMQAHSAGSLQTSRLFFDMVLFKPFVADGEYWRLVTAGFLHFSVTHIAMNMISLYILGRDLERVVGMARYLAVYLAALLGGSAAVMWFAGDNTVNAGASGAIYGLMGAALILVITNGLSVRPVVTLIVINLVISVTIPGISLWAHLGGLVFGAAATAAIVVLPRALPAQRRTQAMVTRVGWVGLVALIVIAFALGVFSPATV</sequence>
<evidence type="ECO:0000259" key="8">
    <source>
        <dbReference type="Pfam" id="PF01694"/>
    </source>
</evidence>
<proteinExistence type="inferred from homology"/>
<dbReference type="EMBL" id="BMGC01000011">
    <property type="protein sequence ID" value="GGB31955.1"/>
    <property type="molecule type" value="Genomic_DNA"/>
</dbReference>
<keyword evidence="5 7" id="KW-1133">Transmembrane helix</keyword>
<dbReference type="SUPFAM" id="SSF144091">
    <property type="entry name" value="Rhomboid-like"/>
    <property type="match status" value="1"/>
</dbReference>
<keyword evidence="3 7" id="KW-0812">Transmembrane</keyword>
<dbReference type="AlphaFoldDB" id="A0A916WTS6"/>
<evidence type="ECO:0000256" key="6">
    <source>
        <dbReference type="ARBA" id="ARBA00023136"/>
    </source>
</evidence>
<dbReference type="Proteomes" id="UP000621454">
    <property type="component" value="Unassembled WGS sequence"/>
</dbReference>
<evidence type="ECO:0000256" key="1">
    <source>
        <dbReference type="ARBA" id="ARBA00004141"/>
    </source>
</evidence>
<organism evidence="9 10">
    <name type="scientific">Gordonia jinhuaensis</name>
    <dbReference type="NCBI Taxonomy" id="1517702"/>
    <lineage>
        <taxon>Bacteria</taxon>
        <taxon>Bacillati</taxon>
        <taxon>Actinomycetota</taxon>
        <taxon>Actinomycetes</taxon>
        <taxon>Mycobacteriales</taxon>
        <taxon>Gordoniaceae</taxon>
        <taxon>Gordonia</taxon>
    </lineage>
</organism>
<evidence type="ECO:0000313" key="9">
    <source>
        <dbReference type="EMBL" id="GGB31955.1"/>
    </source>
</evidence>
<feature type="domain" description="Peptidase S54 rhomboid" evidence="8">
    <location>
        <begin position="45"/>
        <end position="175"/>
    </location>
</feature>
<feature type="transmembrane region" description="Helical" evidence="7">
    <location>
        <begin position="86"/>
        <end position="106"/>
    </location>
</feature>
<keyword evidence="10" id="KW-1185">Reference proteome</keyword>
<reference evidence="9" key="2">
    <citation type="submission" date="2020-09" db="EMBL/GenBank/DDBJ databases">
        <authorList>
            <person name="Sun Q."/>
            <person name="Zhou Y."/>
        </authorList>
    </citation>
    <scope>NUCLEOTIDE SEQUENCE</scope>
    <source>
        <strain evidence="9">CGMCC 1.12827</strain>
    </source>
</reference>
<dbReference type="InterPro" id="IPR035952">
    <property type="entry name" value="Rhomboid-like_sf"/>
</dbReference>
<dbReference type="GO" id="GO:0016020">
    <property type="term" value="C:membrane"/>
    <property type="evidence" value="ECO:0007669"/>
    <property type="project" value="UniProtKB-SubCell"/>
</dbReference>
<name>A0A916WTS6_9ACTN</name>
<evidence type="ECO:0000256" key="4">
    <source>
        <dbReference type="ARBA" id="ARBA00022801"/>
    </source>
</evidence>
<reference evidence="9" key="1">
    <citation type="journal article" date="2014" name="Int. J. Syst. Evol. Microbiol.">
        <title>Complete genome sequence of Corynebacterium casei LMG S-19264T (=DSM 44701T), isolated from a smear-ripened cheese.</title>
        <authorList>
            <consortium name="US DOE Joint Genome Institute (JGI-PGF)"/>
            <person name="Walter F."/>
            <person name="Albersmeier A."/>
            <person name="Kalinowski J."/>
            <person name="Ruckert C."/>
        </authorList>
    </citation>
    <scope>NUCLEOTIDE SEQUENCE</scope>
    <source>
        <strain evidence="9">CGMCC 1.12827</strain>
    </source>
</reference>
<dbReference type="GO" id="GO:0004252">
    <property type="term" value="F:serine-type endopeptidase activity"/>
    <property type="evidence" value="ECO:0007669"/>
    <property type="project" value="InterPro"/>
</dbReference>
<evidence type="ECO:0000313" key="10">
    <source>
        <dbReference type="Proteomes" id="UP000621454"/>
    </source>
</evidence>
<accession>A0A916WTS6</accession>
<feature type="transmembrane region" description="Helical" evidence="7">
    <location>
        <begin position="7"/>
        <end position="27"/>
    </location>
</feature>
<evidence type="ECO:0000256" key="2">
    <source>
        <dbReference type="ARBA" id="ARBA00009045"/>
    </source>
</evidence>
<keyword evidence="6 7" id="KW-0472">Membrane</keyword>
<dbReference type="PANTHER" id="PTHR43731">
    <property type="entry name" value="RHOMBOID PROTEASE"/>
    <property type="match status" value="1"/>
</dbReference>
<evidence type="ECO:0000256" key="5">
    <source>
        <dbReference type="ARBA" id="ARBA00022989"/>
    </source>
</evidence>
<dbReference type="Pfam" id="PF01694">
    <property type="entry name" value="Rhomboid"/>
    <property type="match status" value="1"/>
</dbReference>
<evidence type="ECO:0000256" key="7">
    <source>
        <dbReference type="SAM" id="Phobius"/>
    </source>
</evidence>
<dbReference type="PANTHER" id="PTHR43731:SF14">
    <property type="entry name" value="PRESENILIN-ASSOCIATED RHOMBOID-LIKE PROTEIN, MITOCHONDRIAL"/>
    <property type="match status" value="1"/>
</dbReference>
<feature type="transmembrane region" description="Helical" evidence="7">
    <location>
        <begin position="139"/>
        <end position="159"/>
    </location>
</feature>
<comment type="subcellular location">
    <subcellularLocation>
        <location evidence="1">Membrane</location>
        <topology evidence="1">Multi-pass membrane protein</topology>
    </subcellularLocation>
</comment>
<dbReference type="InterPro" id="IPR050925">
    <property type="entry name" value="Rhomboid_protease_S54"/>
</dbReference>
<feature type="transmembrane region" description="Helical" evidence="7">
    <location>
        <begin position="195"/>
        <end position="216"/>
    </location>
</feature>